<feature type="transmembrane region" description="Helical" evidence="1">
    <location>
        <begin position="261"/>
        <end position="283"/>
    </location>
</feature>
<sequence length="352" mass="38550">MVSSAECPPKNTDQGFWVGSAVSIALSLVMKLVGCSIQQVGIGGFMGKSMLVRQTACVHKVQIRCIEYVLRQKGFTMGKVAILCGGPDWPTSVLAGILKLPLIEMLVGTLPIIFFIIPCALTGSFYLKSNDPTSMLASASSLMALASLIVTGVLWAISAWAVQQALEEHPEEVTRPLVENVHLEWLDYRSEYVRKKLKTTWSSISPGVRLVWTFGVLTQIFVCHCFQWLFTSLVGKFAVSDSIDTLTFIAGFNAEDGLFTYQSLALIGVYAFAWSGHVVYCIWKRRALGPGRLAALKECDEMEAKWKEEYIKMCKLKAPTDAGAAGDAKVADSRETEVDADDEVVGGYSVHV</sequence>
<feature type="transmembrane region" description="Helical" evidence="1">
    <location>
        <begin position="139"/>
        <end position="162"/>
    </location>
</feature>
<organism evidence="2">
    <name type="scientific">Alexandrium catenella</name>
    <name type="common">Red tide dinoflagellate</name>
    <name type="synonym">Gonyaulax catenella</name>
    <dbReference type="NCBI Taxonomy" id="2925"/>
    <lineage>
        <taxon>Eukaryota</taxon>
        <taxon>Sar</taxon>
        <taxon>Alveolata</taxon>
        <taxon>Dinophyceae</taxon>
        <taxon>Gonyaulacales</taxon>
        <taxon>Pyrocystaceae</taxon>
        <taxon>Alexandrium</taxon>
    </lineage>
</organism>
<gene>
    <name evidence="2" type="ORF">ACAT0790_LOCUS62135</name>
</gene>
<feature type="transmembrane region" description="Helical" evidence="1">
    <location>
        <begin position="210"/>
        <end position="230"/>
    </location>
</feature>
<name>A0A7S1S641_ALECA</name>
<protein>
    <submittedName>
        <fullName evidence="2">Uncharacterized protein</fullName>
    </submittedName>
</protein>
<accession>A0A7S1S641</accession>
<evidence type="ECO:0000256" key="1">
    <source>
        <dbReference type="SAM" id="Phobius"/>
    </source>
</evidence>
<feature type="transmembrane region" description="Helical" evidence="1">
    <location>
        <begin position="106"/>
        <end position="127"/>
    </location>
</feature>
<keyword evidence="1" id="KW-0812">Transmembrane</keyword>
<reference evidence="2" key="1">
    <citation type="submission" date="2021-01" db="EMBL/GenBank/DDBJ databases">
        <authorList>
            <person name="Corre E."/>
            <person name="Pelletier E."/>
            <person name="Niang G."/>
            <person name="Scheremetjew M."/>
            <person name="Finn R."/>
            <person name="Kale V."/>
            <person name="Holt S."/>
            <person name="Cochrane G."/>
            <person name="Meng A."/>
            <person name="Brown T."/>
            <person name="Cohen L."/>
        </authorList>
    </citation>
    <scope>NUCLEOTIDE SEQUENCE</scope>
    <source>
        <strain evidence="2">OF101</strain>
    </source>
</reference>
<evidence type="ECO:0000313" key="2">
    <source>
        <dbReference type="EMBL" id="CAD9185361.1"/>
    </source>
</evidence>
<keyword evidence="1" id="KW-1133">Transmembrane helix</keyword>
<feature type="transmembrane region" description="Helical" evidence="1">
    <location>
        <begin position="15"/>
        <end position="33"/>
    </location>
</feature>
<dbReference type="AlphaFoldDB" id="A0A7S1S641"/>
<proteinExistence type="predicted"/>
<keyword evidence="1" id="KW-0472">Membrane</keyword>
<dbReference type="EMBL" id="HBGE01104215">
    <property type="protein sequence ID" value="CAD9185361.1"/>
    <property type="molecule type" value="Transcribed_RNA"/>
</dbReference>